<keyword evidence="4" id="KW-0808">Transferase</keyword>
<feature type="compositionally biased region" description="Polar residues" evidence="7">
    <location>
        <begin position="342"/>
        <end position="352"/>
    </location>
</feature>
<feature type="region of interest" description="Disordered" evidence="7">
    <location>
        <begin position="330"/>
        <end position="352"/>
    </location>
</feature>
<dbReference type="PANTHER" id="PTHR10920">
    <property type="entry name" value="RIBOSOMAL RNA METHYLTRANSFERASE"/>
    <property type="match status" value="1"/>
</dbReference>
<keyword evidence="2" id="KW-0698">rRNA processing</keyword>
<keyword evidence="5" id="KW-0949">S-adenosyl-L-methionine</keyword>
<gene>
    <name evidence="9" type="ORF">M231_05536</name>
</gene>
<proteinExistence type="inferred from homology"/>
<dbReference type="AlphaFoldDB" id="A0A4V1M3K3"/>
<feature type="domain" description="Ribosomal RNA methyltransferase FtsJ" evidence="8">
    <location>
        <begin position="37"/>
        <end position="230"/>
    </location>
</feature>
<dbReference type="FunCoup" id="A0A4V1M3K3">
    <property type="interactions" value="1198"/>
</dbReference>
<dbReference type="InterPro" id="IPR029063">
    <property type="entry name" value="SAM-dependent_MTases_sf"/>
</dbReference>
<evidence type="ECO:0000256" key="7">
    <source>
        <dbReference type="SAM" id="MobiDB-lite"/>
    </source>
</evidence>
<dbReference type="Gene3D" id="3.40.50.150">
    <property type="entry name" value="Vaccinia Virus protein VP39"/>
    <property type="match status" value="1"/>
</dbReference>
<evidence type="ECO:0000256" key="2">
    <source>
        <dbReference type="ARBA" id="ARBA00022552"/>
    </source>
</evidence>
<feature type="compositionally biased region" description="Low complexity" evidence="7">
    <location>
        <begin position="257"/>
        <end position="269"/>
    </location>
</feature>
<feature type="compositionally biased region" description="Basic and acidic residues" evidence="7">
    <location>
        <begin position="331"/>
        <end position="341"/>
    </location>
</feature>
<evidence type="ECO:0000313" key="10">
    <source>
        <dbReference type="Proteomes" id="UP000289152"/>
    </source>
</evidence>
<keyword evidence="10" id="KW-1185">Reference proteome</keyword>
<evidence type="ECO:0000256" key="1">
    <source>
        <dbReference type="ARBA" id="ARBA00009258"/>
    </source>
</evidence>
<evidence type="ECO:0000256" key="3">
    <source>
        <dbReference type="ARBA" id="ARBA00022603"/>
    </source>
</evidence>
<dbReference type="GO" id="GO:0005739">
    <property type="term" value="C:mitochondrion"/>
    <property type="evidence" value="ECO:0007669"/>
    <property type="project" value="TreeGrafter"/>
</dbReference>
<feature type="compositionally biased region" description="Low complexity" evidence="7">
    <location>
        <begin position="230"/>
        <end position="241"/>
    </location>
</feature>
<feature type="compositionally biased region" description="Polar residues" evidence="7">
    <location>
        <begin position="270"/>
        <end position="289"/>
    </location>
</feature>
<dbReference type="Pfam" id="PF01728">
    <property type="entry name" value="FtsJ"/>
    <property type="match status" value="1"/>
</dbReference>
<dbReference type="PANTHER" id="PTHR10920:SF18">
    <property type="entry name" value="RRNA METHYLTRANSFERASE 2, MITOCHONDRIAL"/>
    <property type="match status" value="1"/>
</dbReference>
<organism evidence="9 10">
    <name type="scientific">Tremella mesenterica</name>
    <name type="common">Jelly fungus</name>
    <dbReference type="NCBI Taxonomy" id="5217"/>
    <lineage>
        <taxon>Eukaryota</taxon>
        <taxon>Fungi</taxon>
        <taxon>Dikarya</taxon>
        <taxon>Basidiomycota</taxon>
        <taxon>Agaricomycotina</taxon>
        <taxon>Tremellomycetes</taxon>
        <taxon>Tremellales</taxon>
        <taxon>Tremellaceae</taxon>
        <taxon>Tremella</taxon>
    </lineage>
</organism>
<reference evidence="9 10" key="1">
    <citation type="submission" date="2016-06" db="EMBL/GenBank/DDBJ databases">
        <title>Evolution of pathogenesis and genome organization in the Tremellales.</title>
        <authorList>
            <person name="Cuomo C."/>
            <person name="Litvintseva A."/>
            <person name="Heitman J."/>
            <person name="Chen Y."/>
            <person name="Sun S."/>
            <person name="Springer D."/>
            <person name="Dromer F."/>
            <person name="Young S."/>
            <person name="Zeng Q."/>
            <person name="Chapman S."/>
            <person name="Gujja S."/>
            <person name="Saif S."/>
            <person name="Birren B."/>
        </authorList>
    </citation>
    <scope>NUCLEOTIDE SEQUENCE [LARGE SCALE GENOMIC DNA]</scope>
    <source>
        <strain evidence="9 10">ATCC 28783</strain>
    </source>
</reference>
<dbReference type="STRING" id="5217.A0A4V1M3K3"/>
<dbReference type="InParanoid" id="A0A4V1M3K3"/>
<comment type="caution">
    <text evidence="9">The sequence shown here is derived from an EMBL/GenBank/DDBJ whole genome shotgun (WGS) entry which is preliminary data.</text>
</comment>
<evidence type="ECO:0000256" key="4">
    <source>
        <dbReference type="ARBA" id="ARBA00022679"/>
    </source>
</evidence>
<keyword evidence="3" id="KW-0489">Methyltransferase</keyword>
<dbReference type="Proteomes" id="UP000289152">
    <property type="component" value="Unassembled WGS sequence"/>
</dbReference>
<sequence>MYKTIRLLGKSSSSSRWLSRHSKDPYVLKRSSSDENYRSRSSFKLLSLITRYPLFGQGSNVVDLGAAPGGWSQVAVKYVFNKQKQDQKVADNKVEQHNVMREKERRKRGSVFALDILPMEPIPDVDIITGDFLDDNVRIELFKRLRNSKINSSSREVGEARTLDKEVLPSMYKDIELGEIGNVEEKDELLLDCVLSDMMAPMSGIRIRDIQASLDLVRGATQFAKTVLRSSPSSSHSSHSPLTNPSDPNASTTVLRSPGGSTPSSISGTLDTSSNTQTKSLGHGQTSSAGARPNGKRPRKSSGGNLVMKFFSHPDLDDFKRQELIPFFDKVFVDKPKESRKGASSSPLSISS</sequence>
<dbReference type="EMBL" id="SDIL01000075">
    <property type="protein sequence ID" value="RXK37167.1"/>
    <property type="molecule type" value="Genomic_DNA"/>
</dbReference>
<name>A0A4V1M3K3_TREME</name>
<comment type="similarity">
    <text evidence="1">Belongs to the class I-like SAM-binding methyltransferase superfamily. RNA methyltransferase RlmE family.</text>
</comment>
<feature type="region of interest" description="Disordered" evidence="7">
    <location>
        <begin position="227"/>
        <end position="306"/>
    </location>
</feature>
<dbReference type="SUPFAM" id="SSF53335">
    <property type="entry name" value="S-adenosyl-L-methionine-dependent methyltransferases"/>
    <property type="match status" value="1"/>
</dbReference>
<dbReference type="VEuPathDB" id="FungiDB:TREMEDRAFT_18081"/>
<evidence type="ECO:0000256" key="5">
    <source>
        <dbReference type="ARBA" id="ARBA00022691"/>
    </source>
</evidence>
<evidence type="ECO:0000259" key="8">
    <source>
        <dbReference type="Pfam" id="PF01728"/>
    </source>
</evidence>
<accession>A0A4V1M3K3</accession>
<protein>
    <recommendedName>
        <fullName evidence="6">rRNA methyltransferase 2, mitochondrial</fullName>
    </recommendedName>
</protein>
<dbReference type="OrthoDB" id="20105at2759"/>
<dbReference type="GO" id="GO:0008650">
    <property type="term" value="F:rRNA (uridine-2'-O-)-methyltransferase activity"/>
    <property type="evidence" value="ECO:0007669"/>
    <property type="project" value="TreeGrafter"/>
</dbReference>
<evidence type="ECO:0000313" key="9">
    <source>
        <dbReference type="EMBL" id="RXK37167.1"/>
    </source>
</evidence>
<dbReference type="InterPro" id="IPR050082">
    <property type="entry name" value="RNA_methyltr_RlmE"/>
</dbReference>
<feature type="compositionally biased region" description="Polar residues" evidence="7">
    <location>
        <begin position="242"/>
        <end position="255"/>
    </location>
</feature>
<evidence type="ECO:0000256" key="6">
    <source>
        <dbReference type="ARBA" id="ARBA00041184"/>
    </source>
</evidence>
<dbReference type="InterPro" id="IPR002877">
    <property type="entry name" value="RNA_MeTrfase_FtsJ_dom"/>
</dbReference>